<name>A0ABT8TY30_9ACTN</name>
<evidence type="ECO:0000313" key="2">
    <source>
        <dbReference type="Proteomes" id="UP001168363"/>
    </source>
</evidence>
<evidence type="ECO:0000313" key="1">
    <source>
        <dbReference type="EMBL" id="MDO3398325.1"/>
    </source>
</evidence>
<keyword evidence="2" id="KW-1185">Reference proteome</keyword>
<organism evidence="1 2">
    <name type="scientific">Nocardioides cremeus</name>
    <dbReference type="NCBI Taxonomy" id="3058044"/>
    <lineage>
        <taxon>Bacteria</taxon>
        <taxon>Bacillati</taxon>
        <taxon>Actinomycetota</taxon>
        <taxon>Actinomycetes</taxon>
        <taxon>Propionibacteriales</taxon>
        <taxon>Nocardioidaceae</taxon>
        <taxon>Nocardioides</taxon>
    </lineage>
</organism>
<reference evidence="1" key="1">
    <citation type="submission" date="2023-06" db="EMBL/GenBank/DDBJ databases">
        <title>Genome sequence of Nocardioides sp. SOB44.</title>
        <authorList>
            <person name="Zhang G."/>
        </authorList>
    </citation>
    <scope>NUCLEOTIDE SEQUENCE</scope>
    <source>
        <strain evidence="1">SOB44</strain>
    </source>
</reference>
<feature type="non-terminal residue" evidence="1">
    <location>
        <position position="73"/>
    </location>
</feature>
<gene>
    <name evidence="1" type="ORF">QWJ41_21625</name>
</gene>
<comment type="caution">
    <text evidence="1">The sequence shown here is derived from an EMBL/GenBank/DDBJ whole genome shotgun (WGS) entry which is preliminary data.</text>
</comment>
<accession>A0ABT8TY30</accession>
<dbReference type="EMBL" id="JAULSC010000435">
    <property type="protein sequence ID" value="MDO3398325.1"/>
    <property type="molecule type" value="Genomic_DNA"/>
</dbReference>
<feature type="non-terminal residue" evidence="1">
    <location>
        <position position="1"/>
    </location>
</feature>
<protein>
    <submittedName>
        <fullName evidence="1">Uncharacterized protein</fullName>
    </submittedName>
</protein>
<proteinExistence type="predicted"/>
<dbReference type="RefSeq" id="WP_302710561.1">
    <property type="nucleotide sequence ID" value="NZ_JAULSC010000435.1"/>
</dbReference>
<dbReference type="Proteomes" id="UP001168363">
    <property type="component" value="Unassembled WGS sequence"/>
</dbReference>
<sequence length="73" mass="8113">LFFAVGAPSAAFTSSVIALLLFLDTHAARTAFDRFDRFGPQRGAEPPNRFGRPVRYRFAEPLPNRRTASLTTT</sequence>